<protein>
    <submittedName>
        <fullName evidence="2">Uncharacterized protein</fullName>
    </submittedName>
</protein>
<dbReference type="RefSeq" id="WP_184949898.1">
    <property type="nucleotide sequence ID" value="NZ_BOMC01000009.1"/>
</dbReference>
<feature type="transmembrane region" description="Helical" evidence="1">
    <location>
        <begin position="411"/>
        <end position="433"/>
    </location>
</feature>
<feature type="transmembrane region" description="Helical" evidence="1">
    <location>
        <begin position="105"/>
        <end position="126"/>
    </location>
</feature>
<dbReference type="AlphaFoldDB" id="A0A7W7FZX2"/>
<evidence type="ECO:0000313" key="2">
    <source>
        <dbReference type="EMBL" id="MBB4691027.1"/>
    </source>
</evidence>
<dbReference type="Proteomes" id="UP000542742">
    <property type="component" value="Unassembled WGS sequence"/>
</dbReference>
<reference evidence="2 3" key="1">
    <citation type="submission" date="2020-08" db="EMBL/GenBank/DDBJ databases">
        <title>Sequencing the genomes of 1000 actinobacteria strains.</title>
        <authorList>
            <person name="Klenk H.-P."/>
        </authorList>
    </citation>
    <scope>NUCLEOTIDE SEQUENCE [LARGE SCALE GENOMIC DNA]</scope>
    <source>
        <strain evidence="2 3">DSM 45518</strain>
    </source>
</reference>
<organism evidence="2 3">
    <name type="scientific">Paractinoplanes abujensis</name>
    <dbReference type="NCBI Taxonomy" id="882441"/>
    <lineage>
        <taxon>Bacteria</taxon>
        <taxon>Bacillati</taxon>
        <taxon>Actinomycetota</taxon>
        <taxon>Actinomycetes</taxon>
        <taxon>Micromonosporales</taxon>
        <taxon>Micromonosporaceae</taxon>
        <taxon>Paractinoplanes</taxon>
    </lineage>
</organism>
<feature type="transmembrane region" description="Helical" evidence="1">
    <location>
        <begin position="282"/>
        <end position="301"/>
    </location>
</feature>
<proteinExistence type="predicted"/>
<feature type="transmembrane region" description="Helical" evidence="1">
    <location>
        <begin position="241"/>
        <end position="262"/>
    </location>
</feature>
<comment type="caution">
    <text evidence="2">The sequence shown here is derived from an EMBL/GenBank/DDBJ whole genome shotgun (WGS) entry which is preliminary data.</text>
</comment>
<dbReference type="EMBL" id="JACHMF010000001">
    <property type="protein sequence ID" value="MBB4691027.1"/>
    <property type="molecule type" value="Genomic_DNA"/>
</dbReference>
<evidence type="ECO:0000256" key="1">
    <source>
        <dbReference type="SAM" id="Phobius"/>
    </source>
</evidence>
<feature type="transmembrane region" description="Helical" evidence="1">
    <location>
        <begin position="439"/>
        <end position="458"/>
    </location>
</feature>
<keyword evidence="1" id="KW-1133">Transmembrane helix</keyword>
<feature type="transmembrane region" description="Helical" evidence="1">
    <location>
        <begin position="345"/>
        <end position="375"/>
    </location>
</feature>
<keyword evidence="1" id="KW-0812">Transmembrane</keyword>
<keyword evidence="3" id="KW-1185">Reference proteome</keyword>
<feature type="transmembrane region" description="Helical" evidence="1">
    <location>
        <begin position="168"/>
        <end position="187"/>
    </location>
</feature>
<gene>
    <name evidence="2" type="ORF">BKA14_001175</name>
</gene>
<sequence length="468" mass="49176">MTVEDKQAEATAPQTHPVVLPRISTDPLDMLVDRMRPALARAVEALQVAAALEADGVTDRIARVEYGFPDVFALAAEVFRRLGPPADDPPAPVATGHGRRQTIRLLLHGPLYALPSAVFPAVLAVLGQRHAVLVLTVAGVAGWAYAGTVAFAAYKLLGANRPHRAARLLRFSVLAAPLLGALAGAGIGRWGLVLLAAGQLSYQLAGTVLMFYRRELWQAIVMAPAVVAGVAYLLDERARDAALIAAGAGVLVAFAAALRCTVGKGAAGERPARLPRRALGGVTAYGLLSALLLLHAALPYLSDRLDIAVAVAPLILSMGFVEWRAERFRAQAVGLTRRSRRPADFEIGLARAIGLEILLCLAVPAVLGVALVAVLRTTDPAVMVMVAAHVLLAGAYYVAFLLAGFERFGRLCASLIAALAVHLGAVALLGRAVTPLIDTVLFAGSVLGLLALFLLGLAPSVRQVRHYR</sequence>
<keyword evidence="1" id="KW-0472">Membrane</keyword>
<feature type="transmembrane region" description="Helical" evidence="1">
    <location>
        <begin position="132"/>
        <end position="156"/>
    </location>
</feature>
<accession>A0A7W7FZX2</accession>
<evidence type="ECO:0000313" key="3">
    <source>
        <dbReference type="Proteomes" id="UP000542742"/>
    </source>
</evidence>
<name>A0A7W7FZX2_9ACTN</name>
<feature type="transmembrane region" description="Helical" evidence="1">
    <location>
        <begin position="219"/>
        <end position="235"/>
    </location>
</feature>
<feature type="transmembrane region" description="Helical" evidence="1">
    <location>
        <begin position="381"/>
        <end position="404"/>
    </location>
</feature>